<dbReference type="GO" id="GO:0000278">
    <property type="term" value="P:mitotic cell cycle"/>
    <property type="evidence" value="ECO:0007669"/>
    <property type="project" value="TreeGrafter"/>
</dbReference>
<dbReference type="GO" id="GO:0043015">
    <property type="term" value="F:gamma-tubulin binding"/>
    <property type="evidence" value="ECO:0007669"/>
    <property type="project" value="InterPro"/>
</dbReference>
<evidence type="ECO:0000256" key="2">
    <source>
        <dbReference type="ARBA" id="ARBA00022490"/>
    </source>
</evidence>
<evidence type="ECO:0000256" key="1">
    <source>
        <dbReference type="ARBA" id="ARBA00010337"/>
    </source>
</evidence>
<dbReference type="GO" id="GO:0000930">
    <property type="term" value="C:gamma-tubulin complex"/>
    <property type="evidence" value="ECO:0007669"/>
    <property type="project" value="TreeGrafter"/>
</dbReference>
<evidence type="ECO:0000313" key="7">
    <source>
        <dbReference type="EMBL" id="CAE0055525.1"/>
    </source>
</evidence>
<comment type="similarity">
    <text evidence="1 5">Belongs to the TUBGCP family.</text>
</comment>
<gene>
    <name evidence="7" type="ORF">RMAR00112_LOCUS23556</name>
</gene>
<dbReference type="GO" id="GO:0051321">
    <property type="term" value="P:meiotic cell cycle"/>
    <property type="evidence" value="ECO:0007669"/>
    <property type="project" value="TreeGrafter"/>
</dbReference>
<dbReference type="GO" id="GO:0000922">
    <property type="term" value="C:spindle pole"/>
    <property type="evidence" value="ECO:0007669"/>
    <property type="project" value="InterPro"/>
</dbReference>
<proteinExistence type="inferred from homology"/>
<sequence>MEVCDSPVELVDRLSESVLGFRGPRSKIAAFEQILKAGSRCEGFDELAESILFCLALKGEADQAEKVCILIKELSEMAAAEPWANPLIKVLLLLFGTDSGHQTASVEHSIMNASTCNRILNAAEPSEDCGRENHILTDRGASEAFDRMMRSTLPSLEERAFHAERDPILLACRAGTATTNPPSRTISVINKEDSVQKKREVDGPVQEFFYLSDMPTSAFESIYSLHFGPEAGISSTLLSAREAWILAIQALSNYGKLDKACLRRMSICRRKALEECLEAQQALVFLEDKVSSWWESSEAVPYGLKGVAEFIREFLDSQYGLILELREESATTLLSLMLKSAPTRSKLLQMKSLLQKLDIHTAETYESAKKALATSHSTSTVRDEILLAYALRVVEESLAQLLRGNQKLSGRIKIPGLDTGKIELARTMLEGLRDIKPDHPVFGLEIKPVESSAPTQKLGELKLSVSRFLADVGKSVEAGGEEDERLLRHVHQRVEELNDSVPVASMVSRLVAEPCAYIERTIGKEVTRLVRSSLPVGRILQLLQRCFMLSKVDRVPSVFRKWVSTGFKWEVFESRHLGVIIESAWIEWVESCFDALELREMRTMSITTVFADGPEERTGLLCDCISFRMSFPPELSSIISKETVQHYRKSFQWQLRIRQCVSILDGLFLASRHWDAEARNQADKLRCDARVLVNGLQAIFVEHVELGLWKELYEKIELGSASTLEMMRLHKDFLAESMSWCFLDKDSTQVNAAISAVVDAVLALESVLEPEKVKDIPPAFVEKTRLQASLSLLILAQTLQNLVSQADPLEHHVQLLQRIDMNGFLTKDIAM</sequence>
<evidence type="ECO:0000256" key="3">
    <source>
        <dbReference type="ARBA" id="ARBA00022701"/>
    </source>
</evidence>
<evidence type="ECO:0000259" key="6">
    <source>
        <dbReference type="Pfam" id="PF04130"/>
    </source>
</evidence>
<evidence type="ECO:0000256" key="4">
    <source>
        <dbReference type="ARBA" id="ARBA00023212"/>
    </source>
</evidence>
<keyword evidence="2 5" id="KW-0963">Cytoplasm</keyword>
<comment type="subcellular location">
    <subcellularLocation>
        <location evidence="5">Cytoplasm</location>
        <location evidence="5">Cytoskeleton</location>
        <location evidence="5">Microtubule organizing center</location>
    </subcellularLocation>
</comment>
<dbReference type="GO" id="GO:0031122">
    <property type="term" value="P:cytoplasmic microtubule organization"/>
    <property type="evidence" value="ECO:0007669"/>
    <property type="project" value="TreeGrafter"/>
</dbReference>
<keyword evidence="3 5" id="KW-0493">Microtubule</keyword>
<dbReference type="EMBL" id="HBHW01030429">
    <property type="protein sequence ID" value="CAE0055525.1"/>
    <property type="molecule type" value="Transcribed_RNA"/>
</dbReference>
<name>A0A7S2ZYD1_9RHOD</name>
<dbReference type="GO" id="GO:0007020">
    <property type="term" value="P:microtubule nucleation"/>
    <property type="evidence" value="ECO:0007669"/>
    <property type="project" value="InterPro"/>
</dbReference>
<keyword evidence="4 5" id="KW-0206">Cytoskeleton</keyword>
<accession>A0A7S2ZYD1</accession>
<dbReference type="GO" id="GO:0051225">
    <property type="term" value="P:spindle assembly"/>
    <property type="evidence" value="ECO:0007669"/>
    <property type="project" value="TreeGrafter"/>
</dbReference>
<organism evidence="7">
    <name type="scientific">Rhodosorus marinus</name>
    <dbReference type="NCBI Taxonomy" id="101924"/>
    <lineage>
        <taxon>Eukaryota</taxon>
        <taxon>Rhodophyta</taxon>
        <taxon>Stylonematophyceae</taxon>
        <taxon>Stylonematales</taxon>
        <taxon>Stylonemataceae</taxon>
        <taxon>Rhodosorus</taxon>
    </lineage>
</organism>
<evidence type="ECO:0000256" key="5">
    <source>
        <dbReference type="RuleBase" id="RU363050"/>
    </source>
</evidence>
<dbReference type="InterPro" id="IPR042241">
    <property type="entry name" value="GCP_C_sf"/>
</dbReference>
<dbReference type="PANTHER" id="PTHR19302">
    <property type="entry name" value="GAMMA TUBULIN COMPLEX PROTEIN"/>
    <property type="match status" value="1"/>
</dbReference>
<dbReference type="Gene3D" id="1.20.120.1900">
    <property type="entry name" value="Gamma-tubulin complex, C-terminal domain"/>
    <property type="match status" value="1"/>
</dbReference>
<dbReference type="AlphaFoldDB" id="A0A7S2ZYD1"/>
<dbReference type="InterPro" id="IPR040457">
    <property type="entry name" value="GCP_C"/>
</dbReference>
<dbReference type="GO" id="GO:0051011">
    <property type="term" value="F:microtubule minus-end binding"/>
    <property type="evidence" value="ECO:0007669"/>
    <property type="project" value="TreeGrafter"/>
</dbReference>
<dbReference type="Pfam" id="PF04130">
    <property type="entry name" value="GCP_C_terminal"/>
    <property type="match status" value="1"/>
</dbReference>
<protein>
    <recommendedName>
        <fullName evidence="5">Spindle pole body component</fullName>
    </recommendedName>
</protein>
<dbReference type="InterPro" id="IPR007259">
    <property type="entry name" value="GCP"/>
</dbReference>
<reference evidence="7" key="1">
    <citation type="submission" date="2021-01" db="EMBL/GenBank/DDBJ databases">
        <authorList>
            <person name="Corre E."/>
            <person name="Pelletier E."/>
            <person name="Niang G."/>
            <person name="Scheremetjew M."/>
            <person name="Finn R."/>
            <person name="Kale V."/>
            <person name="Holt S."/>
            <person name="Cochrane G."/>
            <person name="Meng A."/>
            <person name="Brown T."/>
            <person name="Cohen L."/>
        </authorList>
    </citation>
    <scope>NUCLEOTIDE SEQUENCE</scope>
    <source>
        <strain evidence="7">CCMP 769</strain>
    </source>
</reference>
<feature type="domain" description="Gamma tubulin complex component C-terminal" evidence="6">
    <location>
        <begin position="621"/>
        <end position="824"/>
    </location>
</feature>
<dbReference type="GO" id="GO:0005874">
    <property type="term" value="C:microtubule"/>
    <property type="evidence" value="ECO:0007669"/>
    <property type="project" value="UniProtKB-KW"/>
</dbReference>